<proteinExistence type="predicted"/>
<feature type="chain" id="PRO_5045733784" description="Lipoprotein" evidence="1">
    <location>
        <begin position="20"/>
        <end position="142"/>
    </location>
</feature>
<sequence>MKKIQLFFVFIGLVFSACSKDAVMEPAEGLEVKLVVASGWCGTEKTIVMNSKQTRRDLRGNTCNKSSVNTVKQTDQDRFNRLGRYLQELDLFDREYKECARCRDGVDYILTIDDGTRLIEQSIGFDNKEKGIQDFITFLTEL</sequence>
<reference evidence="3" key="1">
    <citation type="journal article" date="2019" name="Int. J. Syst. Evol. Microbiol.">
        <title>The Global Catalogue of Microorganisms (GCM) 10K type strain sequencing project: providing services to taxonomists for standard genome sequencing and annotation.</title>
        <authorList>
            <consortium name="The Broad Institute Genomics Platform"/>
            <consortium name="The Broad Institute Genome Sequencing Center for Infectious Disease"/>
            <person name="Wu L."/>
            <person name="Ma J."/>
        </authorList>
    </citation>
    <scope>NUCLEOTIDE SEQUENCE [LARGE SCALE GENOMIC DNA]</scope>
    <source>
        <strain evidence="3">KCTC 22814</strain>
    </source>
</reference>
<dbReference type="EMBL" id="JBHUPB010000012">
    <property type="protein sequence ID" value="MFD2969356.1"/>
    <property type="molecule type" value="Genomic_DNA"/>
</dbReference>
<evidence type="ECO:0000313" key="2">
    <source>
        <dbReference type="EMBL" id="MFD2969356.1"/>
    </source>
</evidence>
<dbReference type="RefSeq" id="WP_320186564.1">
    <property type="nucleotide sequence ID" value="NZ_CP138332.1"/>
</dbReference>
<gene>
    <name evidence="2" type="ORF">ACFS7Y_18320</name>
</gene>
<dbReference type="Proteomes" id="UP001597525">
    <property type="component" value="Unassembled WGS sequence"/>
</dbReference>
<keyword evidence="3" id="KW-1185">Reference proteome</keyword>
<comment type="caution">
    <text evidence="2">The sequence shown here is derived from an EMBL/GenBank/DDBJ whole genome shotgun (WGS) entry which is preliminary data.</text>
</comment>
<evidence type="ECO:0000256" key="1">
    <source>
        <dbReference type="SAM" id="SignalP"/>
    </source>
</evidence>
<dbReference type="PROSITE" id="PS51257">
    <property type="entry name" value="PROKAR_LIPOPROTEIN"/>
    <property type="match status" value="1"/>
</dbReference>
<evidence type="ECO:0000313" key="3">
    <source>
        <dbReference type="Proteomes" id="UP001597525"/>
    </source>
</evidence>
<evidence type="ECO:0008006" key="4">
    <source>
        <dbReference type="Google" id="ProtNLM"/>
    </source>
</evidence>
<name>A0ABW6BMW5_9SPHI</name>
<protein>
    <recommendedName>
        <fullName evidence="4">Lipoprotein</fullName>
    </recommendedName>
</protein>
<accession>A0ABW6BMW5</accession>
<keyword evidence="1" id="KW-0732">Signal</keyword>
<feature type="signal peptide" evidence="1">
    <location>
        <begin position="1"/>
        <end position="19"/>
    </location>
</feature>
<organism evidence="2 3">
    <name type="scientific">Sphingobacterium bambusae</name>
    <dbReference type="NCBI Taxonomy" id="662858"/>
    <lineage>
        <taxon>Bacteria</taxon>
        <taxon>Pseudomonadati</taxon>
        <taxon>Bacteroidota</taxon>
        <taxon>Sphingobacteriia</taxon>
        <taxon>Sphingobacteriales</taxon>
        <taxon>Sphingobacteriaceae</taxon>
        <taxon>Sphingobacterium</taxon>
    </lineage>
</organism>